<evidence type="ECO:0000313" key="4">
    <source>
        <dbReference type="Proteomes" id="UP000436803"/>
    </source>
</evidence>
<organism evidence="3 4">
    <name type="scientific">Bacteroides fragilis</name>
    <dbReference type="NCBI Taxonomy" id="817"/>
    <lineage>
        <taxon>Bacteria</taxon>
        <taxon>Pseudomonadati</taxon>
        <taxon>Bacteroidota</taxon>
        <taxon>Bacteroidia</taxon>
        <taxon>Bacteroidales</taxon>
        <taxon>Bacteroidaceae</taxon>
        <taxon>Bacteroides</taxon>
    </lineage>
</organism>
<dbReference type="AlphaFoldDB" id="A0A642KRZ8"/>
<gene>
    <name evidence="3" type="ORF">F2Z29_06010</name>
</gene>
<protein>
    <submittedName>
        <fullName evidence="3">Fimbrillin family protein</fullName>
    </submittedName>
</protein>
<name>A0A642KRZ8_BACFG</name>
<feature type="chain" id="PRO_5032279816" evidence="2">
    <location>
        <begin position="20"/>
        <end position="380"/>
    </location>
</feature>
<dbReference type="Gene3D" id="2.60.40.2630">
    <property type="match status" value="1"/>
</dbReference>
<reference evidence="3 4" key="1">
    <citation type="journal article" date="2019" name="Nat. Med.">
        <title>A library of human gut bacterial isolates paired with longitudinal multiomics data enables mechanistic microbiome research.</title>
        <authorList>
            <person name="Poyet M."/>
            <person name="Groussin M."/>
            <person name="Gibbons S.M."/>
            <person name="Avila-Pacheco J."/>
            <person name="Jiang X."/>
            <person name="Kearney S.M."/>
            <person name="Perrotta A.R."/>
            <person name="Berdy B."/>
            <person name="Zhao S."/>
            <person name="Lieberman T.D."/>
            <person name="Swanson P.K."/>
            <person name="Smith M."/>
            <person name="Roesemann S."/>
            <person name="Alexander J.E."/>
            <person name="Rich S.A."/>
            <person name="Livny J."/>
            <person name="Vlamakis H."/>
            <person name="Clish C."/>
            <person name="Bullock K."/>
            <person name="Deik A."/>
            <person name="Scott J."/>
            <person name="Pierce K.A."/>
            <person name="Xavier R.J."/>
            <person name="Alm E.J."/>
        </authorList>
    </citation>
    <scope>NUCLEOTIDE SEQUENCE [LARGE SCALE GENOMIC DNA]</scope>
    <source>
        <strain evidence="3 4">BIOML-A7</strain>
    </source>
</reference>
<keyword evidence="2" id="KW-0732">Signal</keyword>
<comment type="caution">
    <text evidence="3">The sequence shown here is derived from an EMBL/GenBank/DDBJ whole genome shotgun (WGS) entry which is preliminary data.</text>
</comment>
<dbReference type="Pfam" id="PF13149">
    <property type="entry name" value="Mfa_like_1"/>
    <property type="match status" value="1"/>
</dbReference>
<feature type="region of interest" description="Disordered" evidence="1">
    <location>
        <begin position="123"/>
        <end position="150"/>
    </location>
</feature>
<dbReference type="CDD" id="cd13120">
    <property type="entry name" value="BF2867_like_N"/>
    <property type="match status" value="1"/>
</dbReference>
<feature type="compositionally biased region" description="Gly residues" evidence="1">
    <location>
        <begin position="125"/>
        <end position="143"/>
    </location>
</feature>
<dbReference type="EMBL" id="VWAW01000004">
    <property type="protein sequence ID" value="KAA5176110.1"/>
    <property type="molecule type" value="Genomic_DNA"/>
</dbReference>
<proteinExistence type="predicted"/>
<dbReference type="CDD" id="cd13121">
    <property type="entry name" value="BF2867_like_C"/>
    <property type="match status" value="1"/>
</dbReference>
<dbReference type="InterPro" id="IPR025049">
    <property type="entry name" value="Mfa-like_1"/>
</dbReference>
<accession>A0A642KRZ8</accession>
<sequence>MKNVFILLLLGTASLFCIACSGENSVLTDGDAVLLQPGVHAGATLASTRSMINDVGTGAGRISTIGIYLAAADGSLYPGSNAGGATFTKADSGTNWTSTPSTYVSLAKATVYAWAPATTALKSDGGSGSGGNSGSGSGSGSGGSSSTVLPALPVSVPAGQTFDGGNTYDCSTADYLYGSGSATVGSATAVTANSLSASPTLYLQHALSQVVFRIQNANDRTPDPTYDYVRQIKLTAAGGATPFYCTTASGSGSAGTMSLTDGALSGLDAVGEISFTPSAHPQQVGTSGPVTVAYGLVAPKAGAASGTQVTLTLTLGEQSSDATERDLTLSTDAFNPAWQKGYRYVYTLTLGERGISLQPVDIKGWTEVSGGSNDVDPGWQ</sequence>
<evidence type="ECO:0000313" key="3">
    <source>
        <dbReference type="EMBL" id="KAA5176110.1"/>
    </source>
</evidence>
<evidence type="ECO:0000256" key="2">
    <source>
        <dbReference type="SAM" id="SignalP"/>
    </source>
</evidence>
<feature type="signal peptide" evidence="2">
    <location>
        <begin position="1"/>
        <end position="19"/>
    </location>
</feature>
<dbReference type="Proteomes" id="UP000436803">
    <property type="component" value="Unassembled WGS sequence"/>
</dbReference>
<evidence type="ECO:0000256" key="1">
    <source>
        <dbReference type="SAM" id="MobiDB-lite"/>
    </source>
</evidence>